<dbReference type="Proteomes" id="UP000249518">
    <property type="component" value="Unassembled WGS sequence"/>
</dbReference>
<reference evidence="1 2" key="1">
    <citation type="submission" date="2018-06" db="EMBL/GenBank/DDBJ databases">
        <title>Genomic Encyclopedia of Type Strains, Phase III (KMG-III): the genomes of soil and plant-associated and newly described type strains.</title>
        <authorList>
            <person name="Whitman W."/>
        </authorList>
    </citation>
    <scope>NUCLEOTIDE SEQUENCE [LARGE SCALE GENOMIC DNA]</scope>
    <source>
        <strain evidence="1 2">CGMCC 1.12504</strain>
    </source>
</reference>
<dbReference type="EMBL" id="QLSV01000001">
    <property type="protein sequence ID" value="RAR51080.1"/>
    <property type="molecule type" value="Genomic_DNA"/>
</dbReference>
<comment type="caution">
    <text evidence="1">The sequence shown here is derived from an EMBL/GenBank/DDBJ whole genome shotgun (WGS) entry which is preliminary data.</text>
</comment>
<organism evidence="1 2">
    <name type="scientific">Flavobacterium lacus</name>
    <dbReference type="NCBI Taxonomy" id="1353778"/>
    <lineage>
        <taxon>Bacteria</taxon>
        <taxon>Pseudomonadati</taxon>
        <taxon>Bacteroidota</taxon>
        <taxon>Flavobacteriia</taxon>
        <taxon>Flavobacteriales</taxon>
        <taxon>Flavobacteriaceae</taxon>
        <taxon>Flavobacterium</taxon>
    </lineage>
</organism>
<protein>
    <submittedName>
        <fullName evidence="1">Uncharacterized protein</fullName>
    </submittedName>
</protein>
<dbReference type="AlphaFoldDB" id="A0A328WXK3"/>
<gene>
    <name evidence="1" type="ORF">B0I10_101254</name>
</gene>
<name>A0A328WXK3_9FLAO</name>
<sequence>MTLPETEKEILFSMLEPHIKPFDIEDFIDEAPMNKEQIIEYLIKTVFSKKKNNS</sequence>
<evidence type="ECO:0000313" key="1">
    <source>
        <dbReference type="EMBL" id="RAR51080.1"/>
    </source>
</evidence>
<evidence type="ECO:0000313" key="2">
    <source>
        <dbReference type="Proteomes" id="UP000249518"/>
    </source>
</evidence>
<keyword evidence="2" id="KW-1185">Reference proteome</keyword>
<proteinExistence type="predicted"/>
<accession>A0A328WXK3</accession>